<evidence type="ECO:0000256" key="1">
    <source>
        <dbReference type="SAM" id="MobiDB-lite"/>
    </source>
</evidence>
<dbReference type="Gene3D" id="3.30.559.10">
    <property type="entry name" value="Chloramphenicol acetyltransferase-like domain"/>
    <property type="match status" value="1"/>
</dbReference>
<sequence>MTPTFPLSFAQEALWLAARPGEVPPYDQDLEADPPPGAGSRWVLGRCFDIAGHLDLAALRHAVTAVVRRHEALRSVFLHTPDGPVQRIEPPGPVPLRIVDHSDRPDPRAEALAAAQQAVRQPFDLATGPPIRFLVLRLAPCHHLLVVAVHQLVADGRSIEILLRDLGVGYVKALVNGPTTLPEPSIGYVDWAVWQRHRLSGIRRRDLRAWWRAALDDVPRILDLPAQACTEIRPQTRRHRRSVPLPAPTRYAVDALARQQRGTASTVLLAAYGVLLGRYGGADRLLVGIPVANREHPQTAEVVGLFVNTLPVPVDLTGAPTFAELVARTRRATLGVLEHQDLPFEQLVADLAAPRDGARPPLAQVCFTHRGADPSATLTLPSCTVDEVPLDADTGRFELTLLVDESGRDAEVRAEYDADRYAGPFVEGLLAAYVVLLDAAGTAPGTPVSELPLPDRHSHARSVGLDSEPRRPGTDRG</sequence>
<dbReference type="CDD" id="cd19531">
    <property type="entry name" value="LCL_NRPS-like"/>
    <property type="match status" value="1"/>
</dbReference>
<organism evidence="3 4">
    <name type="scientific">Plantactinospora endophytica</name>
    <dbReference type="NCBI Taxonomy" id="673535"/>
    <lineage>
        <taxon>Bacteria</taxon>
        <taxon>Bacillati</taxon>
        <taxon>Actinomycetota</taxon>
        <taxon>Actinomycetes</taxon>
        <taxon>Micromonosporales</taxon>
        <taxon>Micromonosporaceae</taxon>
        <taxon>Plantactinospora</taxon>
    </lineage>
</organism>
<name>A0ABQ4EBR6_9ACTN</name>
<keyword evidence="4" id="KW-1185">Reference proteome</keyword>
<dbReference type="Gene3D" id="3.30.559.30">
    <property type="entry name" value="Nonribosomal peptide synthetase, condensation domain"/>
    <property type="match status" value="1"/>
</dbReference>
<dbReference type="InterPro" id="IPR023213">
    <property type="entry name" value="CAT-like_dom_sf"/>
</dbReference>
<comment type="caution">
    <text evidence="3">The sequence shown here is derived from an EMBL/GenBank/DDBJ whole genome shotgun (WGS) entry which is preliminary data.</text>
</comment>
<feature type="compositionally biased region" description="Basic and acidic residues" evidence="1">
    <location>
        <begin position="467"/>
        <end position="477"/>
    </location>
</feature>
<dbReference type="RefSeq" id="WP_203870521.1">
    <property type="nucleotide sequence ID" value="NZ_BONW01000042.1"/>
</dbReference>
<dbReference type="Proteomes" id="UP000646749">
    <property type="component" value="Unassembled WGS sequence"/>
</dbReference>
<dbReference type="Pfam" id="PF00668">
    <property type="entry name" value="Condensation"/>
    <property type="match status" value="1"/>
</dbReference>
<evidence type="ECO:0000259" key="2">
    <source>
        <dbReference type="Pfam" id="PF00668"/>
    </source>
</evidence>
<feature type="region of interest" description="Disordered" evidence="1">
    <location>
        <begin position="445"/>
        <end position="477"/>
    </location>
</feature>
<reference evidence="3 4" key="1">
    <citation type="submission" date="2021-01" db="EMBL/GenBank/DDBJ databases">
        <title>Whole genome shotgun sequence of Plantactinospora endophytica NBRC 110450.</title>
        <authorList>
            <person name="Komaki H."/>
            <person name="Tamura T."/>
        </authorList>
    </citation>
    <scope>NUCLEOTIDE SEQUENCE [LARGE SCALE GENOMIC DNA]</scope>
    <source>
        <strain evidence="3 4">NBRC 110450</strain>
    </source>
</reference>
<protein>
    <recommendedName>
        <fullName evidence="2">Condensation domain-containing protein</fullName>
    </recommendedName>
</protein>
<dbReference type="InterPro" id="IPR001242">
    <property type="entry name" value="Condensation_dom"/>
</dbReference>
<accession>A0ABQ4EBR6</accession>
<dbReference type="EMBL" id="BONW01000042">
    <property type="protein sequence ID" value="GIG92158.1"/>
    <property type="molecule type" value="Genomic_DNA"/>
</dbReference>
<gene>
    <name evidence="3" type="ORF">Pen02_70940</name>
</gene>
<feature type="domain" description="Condensation" evidence="2">
    <location>
        <begin position="39"/>
        <end position="456"/>
    </location>
</feature>
<evidence type="ECO:0000313" key="4">
    <source>
        <dbReference type="Proteomes" id="UP000646749"/>
    </source>
</evidence>
<dbReference type="PANTHER" id="PTHR45527">
    <property type="entry name" value="NONRIBOSOMAL PEPTIDE SYNTHETASE"/>
    <property type="match status" value="1"/>
</dbReference>
<evidence type="ECO:0000313" key="3">
    <source>
        <dbReference type="EMBL" id="GIG92158.1"/>
    </source>
</evidence>
<proteinExistence type="predicted"/>
<dbReference type="PANTHER" id="PTHR45527:SF1">
    <property type="entry name" value="FATTY ACID SYNTHASE"/>
    <property type="match status" value="1"/>
</dbReference>
<dbReference type="SUPFAM" id="SSF52777">
    <property type="entry name" value="CoA-dependent acyltransferases"/>
    <property type="match status" value="2"/>
</dbReference>